<gene>
    <name evidence="1" type="ORF">LW32_037</name>
</gene>
<organism evidence="1 2">
    <name type="scientific">Lactococcus phage LW32</name>
    <dbReference type="NCBI Taxonomy" id="1965479"/>
    <lineage>
        <taxon>Viruses</taxon>
        <taxon>Duplodnaviria</taxon>
        <taxon>Heunggongvirae</taxon>
        <taxon>Uroviricota</taxon>
        <taxon>Caudoviricetes</taxon>
        <taxon>Teubervirus</taxon>
        <taxon>Teubervirus LW31</taxon>
    </lineage>
</organism>
<proteinExistence type="predicted"/>
<protein>
    <submittedName>
        <fullName evidence="1">Uncharacterized protein</fullName>
    </submittedName>
</protein>
<evidence type="ECO:0000313" key="1">
    <source>
        <dbReference type="EMBL" id="ARM65724.1"/>
    </source>
</evidence>
<evidence type="ECO:0000313" key="2">
    <source>
        <dbReference type="Proteomes" id="UP000224309"/>
    </source>
</evidence>
<accession>A0A1W6JHM8</accession>
<name>A0A1W6JHM8_9CAUD</name>
<dbReference type="EMBL" id="KY554763">
    <property type="protein sequence ID" value="ARM65724.1"/>
    <property type="molecule type" value="Genomic_DNA"/>
</dbReference>
<sequence>MSSINIRPHNEQNAMGVIISDTSIQEILDNIEPEVENEHPKSRD</sequence>
<dbReference type="Proteomes" id="UP000224309">
    <property type="component" value="Segment"/>
</dbReference>
<reference evidence="1 2" key="1">
    <citation type="journal article" date="2017" name="Viruses">
        <title>Phage Biodiversity in Artisanal Cheese Wheys Reflects the Complexity of the Fermentation Process.</title>
        <authorList>
            <person name="Mahony J."/>
            <person name="Moscarelli A."/>
            <person name="Kelleher P."/>
            <person name="Lugli G.A."/>
            <person name="Ventura M."/>
            <person name="Settanni L."/>
            <person name="van Sinderen D."/>
        </authorList>
    </citation>
    <scope>NUCLEOTIDE SEQUENCE [LARGE SCALE GENOMIC DNA]</scope>
</reference>